<dbReference type="InterPro" id="IPR029052">
    <property type="entry name" value="Metallo-depent_PP-like"/>
</dbReference>
<dbReference type="RefSeq" id="WP_101836499.1">
    <property type="nucleotide sequence ID" value="NZ_FZMO01000568.1"/>
</dbReference>
<dbReference type="EMBL" id="FZMO01000568">
    <property type="protein sequence ID" value="SNQ52272.1"/>
    <property type="molecule type" value="Genomic_DNA"/>
</dbReference>
<dbReference type="AlphaFoldDB" id="A0A2I2L2X7"/>
<name>A0A2I2L2X7_9ACTN</name>
<reference evidence="2 3" key="1">
    <citation type="submission" date="2017-06" db="EMBL/GenBank/DDBJ databases">
        <authorList>
            <person name="Kim H.J."/>
            <person name="Triplett B.A."/>
        </authorList>
    </citation>
    <scope>NUCLEOTIDE SEQUENCE [LARGE SCALE GENOMIC DNA]</scope>
    <source>
        <strain evidence="2">FRACA_ARgP5</strain>
    </source>
</reference>
<feature type="domain" description="Calcineurin-like phosphoesterase" evidence="1">
    <location>
        <begin position="1"/>
        <end position="167"/>
    </location>
</feature>
<proteinExistence type="predicted"/>
<protein>
    <submittedName>
        <fullName evidence="2">Putative phosphoesterase</fullName>
    </submittedName>
</protein>
<dbReference type="Pfam" id="PF00149">
    <property type="entry name" value="Metallophos"/>
    <property type="match status" value="1"/>
</dbReference>
<keyword evidence="3" id="KW-1185">Reference proteome</keyword>
<sequence>MRYALIADLHGASKALRRVLAAAARAGVDEVVCLGDYLEAKVPRRLHDPSRHWPLPAVVDPDPQLWSSLAGLRLVLGNQEQRIRDLLRPEQVPAELAAILAAPERIRLADLVGLHGHQIRWTLAGDAAMPGPALASGAGPGRVGGLLVPVAADVPRVAAVVVGHTHQAAAFEIRWPGEAPAAGAGVAAEPVVRVLPIERGEPLRLPASAGPPVARTLLINTGPARGRPQHWLLYDTESGEISFMEIIRPPKQHR</sequence>
<dbReference type="OrthoDB" id="9813918at2"/>
<evidence type="ECO:0000313" key="3">
    <source>
        <dbReference type="Proteomes" id="UP000234331"/>
    </source>
</evidence>
<dbReference type="SUPFAM" id="SSF56300">
    <property type="entry name" value="Metallo-dependent phosphatases"/>
    <property type="match status" value="1"/>
</dbReference>
<accession>A0A2I2L2X7</accession>
<gene>
    <name evidence="2" type="ORF">FRACA_990012</name>
</gene>
<organism evidence="2 3">
    <name type="scientific">Frankia canadensis</name>
    <dbReference type="NCBI Taxonomy" id="1836972"/>
    <lineage>
        <taxon>Bacteria</taxon>
        <taxon>Bacillati</taxon>
        <taxon>Actinomycetota</taxon>
        <taxon>Actinomycetes</taxon>
        <taxon>Frankiales</taxon>
        <taxon>Frankiaceae</taxon>
        <taxon>Frankia</taxon>
    </lineage>
</organism>
<dbReference type="InterPro" id="IPR004843">
    <property type="entry name" value="Calcineurin-like_PHP"/>
</dbReference>
<evidence type="ECO:0000259" key="1">
    <source>
        <dbReference type="Pfam" id="PF00149"/>
    </source>
</evidence>
<evidence type="ECO:0000313" key="2">
    <source>
        <dbReference type="EMBL" id="SNQ52272.1"/>
    </source>
</evidence>
<dbReference type="Proteomes" id="UP000234331">
    <property type="component" value="Unassembled WGS sequence"/>
</dbReference>
<dbReference type="Gene3D" id="3.60.21.10">
    <property type="match status" value="1"/>
</dbReference>